<comment type="caution">
    <text evidence="2">The sequence shown here is derived from an EMBL/GenBank/DDBJ whole genome shotgun (WGS) entry which is preliminary data.</text>
</comment>
<sequence>MSDSVNRLSQEVNNAVNENLSGVQDYVNITLQKEYYKCGYECFDKDKNDIQRCVQRCSVPVERAGAILQNELSRFQERLQRSMMVCRDRVEIAGGSIDEDDSKMKEMESCMETSVREQMKNLPKLAEHIQKQISTSNTSR</sequence>
<dbReference type="GO" id="GO:0005737">
    <property type="term" value="C:cytoplasm"/>
    <property type="evidence" value="ECO:0007669"/>
    <property type="project" value="TreeGrafter"/>
</dbReference>
<evidence type="ECO:0000313" key="3">
    <source>
        <dbReference type="Proteomes" id="UP000822688"/>
    </source>
</evidence>
<evidence type="ECO:0000313" key="2">
    <source>
        <dbReference type="EMBL" id="KAG0564661.1"/>
    </source>
</evidence>
<proteinExistence type="inferred from homology"/>
<evidence type="ECO:0000256" key="1">
    <source>
        <dbReference type="ARBA" id="ARBA00009952"/>
    </source>
</evidence>
<name>A0A8T0GY02_CERPU</name>
<accession>A0A8T0GY02</accession>
<dbReference type="AlphaFoldDB" id="A0A8T0GY02"/>
<evidence type="ECO:0008006" key="4">
    <source>
        <dbReference type="Google" id="ProtNLM"/>
    </source>
</evidence>
<dbReference type="PANTHER" id="PTHR21096">
    <property type="entry name" value="PROTEIN FAM136A"/>
    <property type="match status" value="1"/>
</dbReference>
<organism evidence="2 3">
    <name type="scientific">Ceratodon purpureus</name>
    <name type="common">Fire moss</name>
    <name type="synonym">Dicranum purpureum</name>
    <dbReference type="NCBI Taxonomy" id="3225"/>
    <lineage>
        <taxon>Eukaryota</taxon>
        <taxon>Viridiplantae</taxon>
        <taxon>Streptophyta</taxon>
        <taxon>Embryophyta</taxon>
        <taxon>Bryophyta</taxon>
        <taxon>Bryophytina</taxon>
        <taxon>Bryopsida</taxon>
        <taxon>Dicranidae</taxon>
        <taxon>Pseudoditrichales</taxon>
        <taxon>Ditrichaceae</taxon>
        <taxon>Ceratodon</taxon>
    </lineage>
</organism>
<dbReference type="PANTHER" id="PTHR21096:SF0">
    <property type="entry name" value="PROTEIN FAM136A"/>
    <property type="match status" value="1"/>
</dbReference>
<dbReference type="EMBL" id="CM026429">
    <property type="protein sequence ID" value="KAG0564661.1"/>
    <property type="molecule type" value="Genomic_DNA"/>
</dbReference>
<dbReference type="OrthoDB" id="9975421at2759"/>
<protein>
    <recommendedName>
        <fullName evidence="4">Protein FAM136A</fullName>
    </recommendedName>
</protein>
<reference evidence="2" key="1">
    <citation type="submission" date="2020-06" db="EMBL/GenBank/DDBJ databases">
        <title>WGS assembly of Ceratodon purpureus strain R40.</title>
        <authorList>
            <person name="Carey S.B."/>
            <person name="Jenkins J."/>
            <person name="Shu S."/>
            <person name="Lovell J.T."/>
            <person name="Sreedasyam A."/>
            <person name="Maumus F."/>
            <person name="Tiley G.P."/>
            <person name="Fernandez-Pozo N."/>
            <person name="Barry K."/>
            <person name="Chen C."/>
            <person name="Wang M."/>
            <person name="Lipzen A."/>
            <person name="Daum C."/>
            <person name="Saski C.A."/>
            <person name="Payton A.C."/>
            <person name="Mcbreen J.C."/>
            <person name="Conrad R.E."/>
            <person name="Kollar L.M."/>
            <person name="Olsson S."/>
            <person name="Huttunen S."/>
            <person name="Landis J.B."/>
            <person name="Wickett N.J."/>
            <person name="Johnson M.G."/>
            <person name="Rensing S.A."/>
            <person name="Grimwood J."/>
            <person name="Schmutz J."/>
            <person name="Mcdaniel S.F."/>
        </authorList>
    </citation>
    <scope>NUCLEOTIDE SEQUENCE</scope>
    <source>
        <strain evidence="2">R40</strain>
    </source>
</reference>
<dbReference type="Pfam" id="PF05811">
    <property type="entry name" value="DUF842"/>
    <property type="match status" value="1"/>
</dbReference>
<comment type="similarity">
    <text evidence="1">Belongs to the FAM136 family.</text>
</comment>
<keyword evidence="3" id="KW-1185">Reference proteome</keyword>
<gene>
    <name evidence="2" type="ORF">KC19_8G129300</name>
</gene>
<dbReference type="InterPro" id="IPR008560">
    <property type="entry name" value="DUF842_euk"/>
</dbReference>
<dbReference type="Proteomes" id="UP000822688">
    <property type="component" value="Chromosome 8"/>
</dbReference>